<dbReference type="Pfam" id="PF02873">
    <property type="entry name" value="MurB_C"/>
    <property type="match status" value="1"/>
</dbReference>
<name>A0A022R485_ERYGU</name>
<gene>
    <name evidence="3" type="ORF">MIMGU_mgv1a0188052mg</name>
</gene>
<accession>A0A022R485</accession>
<proteinExistence type="predicted"/>
<evidence type="ECO:0000256" key="1">
    <source>
        <dbReference type="ARBA" id="ARBA00001974"/>
    </source>
</evidence>
<dbReference type="InterPro" id="IPR003170">
    <property type="entry name" value="MurB"/>
</dbReference>
<dbReference type="PANTHER" id="PTHR21071">
    <property type="entry name" value="UDP-N-ACETYLENOLPYRUVOYLGLUCOSAMINE REDUCTASE"/>
    <property type="match status" value="1"/>
</dbReference>
<feature type="non-terminal residue" evidence="3">
    <location>
        <position position="1"/>
    </location>
</feature>
<keyword evidence="4" id="KW-1185">Reference proteome</keyword>
<dbReference type="InterPro" id="IPR036635">
    <property type="entry name" value="MurB_C_sf"/>
</dbReference>
<dbReference type="PANTHER" id="PTHR21071:SF4">
    <property type="entry name" value="UDP-N-ACETYLENOLPYRUVOYLGLUCOSAMINE REDUCTASE"/>
    <property type="match status" value="1"/>
</dbReference>
<organism evidence="3 4">
    <name type="scientific">Erythranthe guttata</name>
    <name type="common">Yellow monkey flower</name>
    <name type="synonym">Mimulus guttatus</name>
    <dbReference type="NCBI Taxonomy" id="4155"/>
    <lineage>
        <taxon>Eukaryota</taxon>
        <taxon>Viridiplantae</taxon>
        <taxon>Streptophyta</taxon>
        <taxon>Embryophyta</taxon>
        <taxon>Tracheophyta</taxon>
        <taxon>Spermatophyta</taxon>
        <taxon>Magnoliopsida</taxon>
        <taxon>eudicotyledons</taxon>
        <taxon>Gunneridae</taxon>
        <taxon>Pentapetalae</taxon>
        <taxon>asterids</taxon>
        <taxon>lamiids</taxon>
        <taxon>Lamiales</taxon>
        <taxon>Phrymaceae</taxon>
        <taxon>Erythranthe</taxon>
    </lineage>
</organism>
<evidence type="ECO:0000259" key="2">
    <source>
        <dbReference type="Pfam" id="PF02873"/>
    </source>
</evidence>
<protein>
    <recommendedName>
        <fullName evidence="2">UDP-N-acetylenolpyruvoylglucosamine reductase C-terminal domain-containing protein</fullName>
    </recommendedName>
</protein>
<dbReference type="Proteomes" id="UP000030748">
    <property type="component" value="Unassembled WGS sequence"/>
</dbReference>
<evidence type="ECO:0000313" key="4">
    <source>
        <dbReference type="Proteomes" id="UP000030748"/>
    </source>
</evidence>
<dbReference type="SUPFAM" id="SSF56194">
    <property type="entry name" value="Uridine diphospho-N-Acetylenolpyruvylglucosamine reductase, MurB, C-terminal domain"/>
    <property type="match status" value="1"/>
</dbReference>
<reference evidence="3 4" key="1">
    <citation type="journal article" date="2013" name="Proc. Natl. Acad. Sci. U.S.A.">
        <title>Fine-scale variation in meiotic recombination in Mimulus inferred from population shotgun sequencing.</title>
        <authorList>
            <person name="Hellsten U."/>
            <person name="Wright K.M."/>
            <person name="Jenkins J."/>
            <person name="Shu S."/>
            <person name="Yuan Y."/>
            <person name="Wessler S.R."/>
            <person name="Schmutz J."/>
            <person name="Willis J.H."/>
            <person name="Rokhsar D.S."/>
        </authorList>
    </citation>
    <scope>NUCLEOTIDE SEQUENCE [LARGE SCALE GENOMIC DNA]</scope>
    <source>
        <strain evidence="4">cv. DUN x IM62</strain>
    </source>
</reference>
<dbReference type="Gene3D" id="3.90.78.10">
    <property type="entry name" value="UDP-N-acetylenolpyruvoylglucosamine reductase, C-terminal domain"/>
    <property type="match status" value="1"/>
</dbReference>
<sequence length="62" mass="6994">GLKGCKVGGAMISNKHANFFVNFNNATSRDMLVLIGLAKEAVFQKFGVELREEILYIHPHYR</sequence>
<dbReference type="EMBL" id="KI630689">
    <property type="protein sequence ID" value="EYU34403.1"/>
    <property type="molecule type" value="Genomic_DNA"/>
</dbReference>
<feature type="domain" description="UDP-N-acetylenolpyruvoylglucosamine reductase C-terminal" evidence="2">
    <location>
        <begin position="1"/>
        <end position="57"/>
    </location>
</feature>
<comment type="cofactor">
    <cofactor evidence="1">
        <name>FAD</name>
        <dbReference type="ChEBI" id="CHEBI:57692"/>
    </cofactor>
</comment>
<dbReference type="InterPro" id="IPR011601">
    <property type="entry name" value="MurB_C"/>
</dbReference>
<dbReference type="AlphaFoldDB" id="A0A022R485"/>
<dbReference type="STRING" id="4155.A0A022R485"/>
<dbReference type="GO" id="GO:0008762">
    <property type="term" value="F:UDP-N-acetylmuramate dehydrogenase activity"/>
    <property type="evidence" value="ECO:0007669"/>
    <property type="project" value="InterPro"/>
</dbReference>
<evidence type="ECO:0000313" key="3">
    <source>
        <dbReference type="EMBL" id="EYU34403.1"/>
    </source>
</evidence>